<gene>
    <name evidence="4" type="primary">recD</name>
    <name evidence="4" type="ORF">LEUCIP111803_00402</name>
</gene>
<comment type="caution">
    <text evidence="4">The sequence shown here is derived from an EMBL/GenBank/DDBJ whole genome shotgun (WGS) entry which is preliminary data.</text>
</comment>
<evidence type="ECO:0000259" key="3">
    <source>
        <dbReference type="Pfam" id="PF08751"/>
    </source>
</evidence>
<dbReference type="EMBL" id="CAJVAP010000004">
    <property type="protein sequence ID" value="CAG7600813.1"/>
    <property type="molecule type" value="Genomic_DNA"/>
</dbReference>
<dbReference type="Pfam" id="PF08751">
    <property type="entry name" value="TrwC"/>
    <property type="match status" value="1"/>
</dbReference>
<evidence type="ECO:0000313" key="4">
    <source>
        <dbReference type="EMBL" id="CAG7600813.1"/>
    </source>
</evidence>
<evidence type="ECO:0000256" key="1">
    <source>
        <dbReference type="SAM" id="Coils"/>
    </source>
</evidence>
<feature type="compositionally biased region" description="Basic and acidic residues" evidence="2">
    <location>
        <begin position="1116"/>
        <end position="1142"/>
    </location>
</feature>
<keyword evidence="5" id="KW-1185">Reference proteome</keyword>
<feature type="coiled-coil region" evidence="1">
    <location>
        <begin position="873"/>
        <end position="900"/>
    </location>
</feature>
<reference evidence="4" key="1">
    <citation type="submission" date="2021-06" db="EMBL/GenBank/DDBJ databases">
        <authorList>
            <person name="Criscuolo A."/>
        </authorList>
    </citation>
    <scope>NUCLEOTIDE SEQUENCE</scope>
    <source>
        <strain evidence="4">CIP111803</strain>
    </source>
</reference>
<feature type="domain" description="TrwC relaxase" evidence="3">
    <location>
        <begin position="14"/>
        <end position="305"/>
    </location>
</feature>
<protein>
    <submittedName>
        <fullName evidence="4">RecBCD enzyme subunit RecD</fullName>
        <ecNumber evidence="4">3.1.11.5</ecNumber>
    </submittedName>
</protein>
<evidence type="ECO:0000313" key="5">
    <source>
        <dbReference type="Proteomes" id="UP000693892"/>
    </source>
</evidence>
<dbReference type="GO" id="GO:0008854">
    <property type="term" value="F:exodeoxyribonuclease V activity"/>
    <property type="evidence" value="ECO:0007669"/>
    <property type="project" value="UniProtKB-EC"/>
</dbReference>
<dbReference type="RefSeq" id="WP_218114062.1">
    <property type="nucleotide sequence ID" value="NZ_CAJVAP010000004.1"/>
</dbReference>
<sequence length="1149" mass="123970">MHGGVILFRGTGADALRYVEADRSRADDYYTRDGANIQYTVLDGSGNVTGACSLSNDEYHGWADWVSPDTGESMGRPRHAGADRLGSPRFAEMTINGPKSLSIAAALHPDVSDALDAAQQDALREIQRWLAQHSVTRVGPLGRQEVVPVERMQVVGISHRTSRAGDPHRHIHMQIGTRVWAAGRWRALDTGALFKQQGTIRALGTAILAAHPQLADALDQHGLTLDPVTGEVVELEPFNALMSKRGTQVRRNLERLEAEWEAAHPDETMGPVVASRLTAQAWAHERPAKKLTTLREEAAWLTELREAGYDPDRLARAPKPRIVSLDALSVEKIASRALDRCASEASTWTRHTVQEHAARLVTEYGVRTAPAGLAQFTELATRLALGDCFSVLPPGAPAPEHVAHLATVRVVEAETALRDLLTQQAPKTQVPHPSVEAHARALGLGLDGGQLDSAAAVASVDPLVIVEGAAGSGKTTMLLAATHAAEHAGRATRLVAPTRKAALVAAEKLGVAAESAAALAHAHGYRWNRDGVWTRLRPGDTDPETGNIYAEPPEAARLEVGTRLVVDEAGMLDQDTAIALLTICAESGASVALVGDRAQLAAVGRGGVLDAAAQVRGRIHDMAEVHRFTDPAYGALTVRMRDGDAPGDIYDELTALGLIQLHADADAARAAIAAEAAPDESVTVSSNEEAAKLNDLIRDRRVTAGLVDPKMTTMGSDGLSIGAGDLVQTRKNNTRIRVSNRQTWMVQQVEQDGSIWVQELENGRKHQASVHLPADYVAAHTHLAYAATAYGVQGITIARSRTLLTDSTTAAQVYVGMTRGEDQNVLHLIADDHADGRAQFVAAMERDRADRGLTHATGQAIQEVAGLIEDGPAKRVRSAVARLTRRAEEAEQRAARFAEYADEFDRMREQHQHELAAAASVAASASETAVELREYIRVPLRDAAVTDAQEMLALADALSRAELRARTAGPFARRNARKVHAETRRHHLAARDRLSHDWGETGVLHAGNGESWADAAAGRRTDADARVAQAETTAATARARVLAIEQEQRQAKQQLAAQAYCAEQVRRDPLRAEFNMPRRDATAWTQKAQRARAEVAKLTSMTPAEAGQYLDARAAAAKEAREARTRRIREAARTHESSDPQRSRPGRSL</sequence>
<feature type="region of interest" description="Disordered" evidence="2">
    <location>
        <begin position="1114"/>
        <end position="1149"/>
    </location>
</feature>
<dbReference type="AlphaFoldDB" id="A0A916NM31"/>
<keyword evidence="4" id="KW-0378">Hydrolase</keyword>
<dbReference type="Proteomes" id="UP000693892">
    <property type="component" value="Unassembled WGS sequence"/>
</dbReference>
<evidence type="ECO:0000256" key="2">
    <source>
        <dbReference type="SAM" id="MobiDB-lite"/>
    </source>
</evidence>
<accession>A0A916NM31</accession>
<dbReference type="NCBIfam" id="NF041492">
    <property type="entry name" value="MobF"/>
    <property type="match status" value="1"/>
</dbReference>
<proteinExistence type="predicted"/>
<dbReference type="InterPro" id="IPR014862">
    <property type="entry name" value="TrwC"/>
</dbReference>
<keyword evidence="1" id="KW-0175">Coiled coil</keyword>
<name>A0A916NM31_9MICO</name>
<organism evidence="4 5">
    <name type="scientific">Leucobacter soli</name>
    <dbReference type="NCBI Taxonomy" id="2812850"/>
    <lineage>
        <taxon>Bacteria</taxon>
        <taxon>Bacillati</taxon>
        <taxon>Actinomycetota</taxon>
        <taxon>Actinomycetes</taxon>
        <taxon>Micrococcales</taxon>
        <taxon>Microbacteriaceae</taxon>
        <taxon>Leucobacter</taxon>
    </lineage>
</organism>
<dbReference type="Pfam" id="PF13604">
    <property type="entry name" value="AAA_30"/>
    <property type="match status" value="1"/>
</dbReference>
<feature type="coiled-coil region" evidence="1">
    <location>
        <begin position="1027"/>
        <end position="1054"/>
    </location>
</feature>
<dbReference type="EC" id="3.1.11.5" evidence="4"/>